<comment type="caution">
    <text evidence="2">The sequence shown here is derived from an EMBL/GenBank/DDBJ whole genome shotgun (WGS) entry which is preliminary data.</text>
</comment>
<gene>
    <name evidence="2" type="ORF">AMR74_08445</name>
</gene>
<keyword evidence="3" id="KW-1185">Reference proteome</keyword>
<organism evidence="2 3">
    <name type="scientific">Halorubrum tropicale</name>
    <dbReference type="NCBI Taxonomy" id="1765655"/>
    <lineage>
        <taxon>Archaea</taxon>
        <taxon>Methanobacteriati</taxon>
        <taxon>Methanobacteriota</taxon>
        <taxon>Stenosarchaea group</taxon>
        <taxon>Halobacteria</taxon>
        <taxon>Halobacteriales</taxon>
        <taxon>Haloferacaceae</taxon>
        <taxon>Halorubrum</taxon>
    </lineage>
</organism>
<keyword evidence="1" id="KW-0472">Membrane</keyword>
<keyword evidence="1" id="KW-0812">Transmembrane</keyword>
<reference evidence="2 3" key="1">
    <citation type="submission" date="2015-08" db="EMBL/GenBank/DDBJ databases">
        <title>Genomes of Isolates from Cabo Rojo, PR.</title>
        <authorList>
            <person name="Sanchez-Nieves R.L."/>
            <person name="Montalvo-Rodriguez R."/>
        </authorList>
    </citation>
    <scope>NUCLEOTIDE SEQUENCE [LARGE SCALE GENOMIC DNA]</scope>
    <source>
        <strain evidence="2 3">5</strain>
    </source>
</reference>
<dbReference type="OrthoDB" id="327683at2157"/>
<feature type="transmembrane region" description="Helical" evidence="1">
    <location>
        <begin position="37"/>
        <end position="58"/>
    </location>
</feature>
<protein>
    <submittedName>
        <fullName evidence="2">Uncharacterized protein</fullName>
    </submittedName>
</protein>
<feature type="transmembrane region" description="Helical" evidence="1">
    <location>
        <begin position="99"/>
        <end position="117"/>
    </location>
</feature>
<evidence type="ECO:0000313" key="3">
    <source>
        <dbReference type="Proteomes" id="UP000037747"/>
    </source>
</evidence>
<dbReference type="AlphaFoldDB" id="A0A0M9AS86"/>
<sequence length="131" mass="13597">MPSETVSARLRVARYVAFGGVILLATGQFYAAEPRPWGAAAAWAVGTALVFGPVAWLARARVPEERRETLTYVAAGVGILTASVCLGVSLAFAPALFPYGPGVWAGATLGVLVALLAERTVVPERMRGAGV</sequence>
<keyword evidence="1" id="KW-1133">Transmembrane helix</keyword>
<evidence type="ECO:0000313" key="2">
    <source>
        <dbReference type="EMBL" id="KOX96461.1"/>
    </source>
</evidence>
<dbReference type="Proteomes" id="UP000037747">
    <property type="component" value="Unassembled WGS sequence"/>
</dbReference>
<dbReference type="STRING" id="1765655.AMR74_08445"/>
<evidence type="ECO:0000256" key="1">
    <source>
        <dbReference type="SAM" id="Phobius"/>
    </source>
</evidence>
<feature type="transmembrane region" description="Helical" evidence="1">
    <location>
        <begin position="12"/>
        <end position="31"/>
    </location>
</feature>
<dbReference type="PATRIC" id="fig|1705389.3.peg.2450"/>
<accession>A0A0M9AS86</accession>
<name>A0A0M9AS86_9EURY</name>
<dbReference type="EMBL" id="LIST01000003">
    <property type="protein sequence ID" value="KOX96461.1"/>
    <property type="molecule type" value="Genomic_DNA"/>
</dbReference>
<feature type="transmembrane region" description="Helical" evidence="1">
    <location>
        <begin position="70"/>
        <end position="93"/>
    </location>
</feature>
<proteinExistence type="predicted"/>
<dbReference type="RefSeq" id="WP_053771633.1">
    <property type="nucleotide sequence ID" value="NZ_LIST01000003.1"/>
</dbReference>